<proteinExistence type="predicted"/>
<evidence type="ECO:0000313" key="1">
    <source>
        <dbReference type="EMBL" id="RAH70255.1"/>
    </source>
</evidence>
<evidence type="ECO:0000313" key="2">
    <source>
        <dbReference type="Proteomes" id="UP000249661"/>
    </source>
</evidence>
<keyword evidence="2" id="KW-1185">Reference proteome</keyword>
<gene>
    <name evidence="1" type="ORF">BO66DRAFT_373849</name>
</gene>
<protein>
    <submittedName>
        <fullName evidence="1">Protein bcp1</fullName>
    </submittedName>
</protein>
<accession>A0ACD1HA55</accession>
<reference evidence="1" key="1">
    <citation type="submission" date="2018-02" db="EMBL/GenBank/DDBJ databases">
        <title>The genomes of Aspergillus section Nigri reveals drivers in fungal speciation.</title>
        <authorList>
            <consortium name="DOE Joint Genome Institute"/>
            <person name="Vesth T.C."/>
            <person name="Nybo J."/>
            <person name="Theobald S."/>
            <person name="Brandl J."/>
            <person name="Frisvad J.C."/>
            <person name="Nielsen K.F."/>
            <person name="Lyhne E.K."/>
            <person name="Kogle M.E."/>
            <person name="Kuo A."/>
            <person name="Riley R."/>
            <person name="Clum A."/>
            <person name="Nolan M."/>
            <person name="Lipzen A."/>
            <person name="Salamov A."/>
            <person name="Henrissat B."/>
            <person name="Wiebenga A."/>
            <person name="De vries R.P."/>
            <person name="Grigoriev I.V."/>
            <person name="Mortensen U.H."/>
            <person name="Andersen M.R."/>
            <person name="Baker S.E."/>
        </authorList>
    </citation>
    <scope>NUCLEOTIDE SEQUENCE</scope>
    <source>
        <strain evidence="1">CBS 121060</strain>
    </source>
</reference>
<dbReference type="EMBL" id="KZ824955">
    <property type="protein sequence ID" value="RAH70255.1"/>
    <property type="molecule type" value="Genomic_DNA"/>
</dbReference>
<sequence length="295" mass="33096">MVKRKEIKDTDVDMGGTDPRVENDSDSDEDIDMVNVDFEWFDPDPEVDFHGLKNLLRQLFDNDAQDLDMSALTDLILSQAWMGSTIKTDGKESDPYAFLTVLNLQEHKDKPIIQSLTHYLHQKATTNTSLSPLVPLLSGASGAHKIGLLLTERLINMPAEVVPPMYTMLQQEIAHAVADHEPFDFSHYLLLSKTYEEVQSKLDMEESRPLKKGKKSAAGKTDRFFFHPEDEVLEKHALCAGSFEYSRKQDDGHSDSKRAFQELGIRTKGSLILIERGRLEGAVKAMAEYVGAGGQ</sequence>
<dbReference type="Proteomes" id="UP000249661">
    <property type="component" value="Unassembled WGS sequence"/>
</dbReference>
<name>A0ACD1HA55_9EURO</name>
<organism evidence="1 2">
    <name type="scientific">Aspergillus aculeatinus CBS 121060</name>
    <dbReference type="NCBI Taxonomy" id="1448322"/>
    <lineage>
        <taxon>Eukaryota</taxon>
        <taxon>Fungi</taxon>
        <taxon>Dikarya</taxon>
        <taxon>Ascomycota</taxon>
        <taxon>Pezizomycotina</taxon>
        <taxon>Eurotiomycetes</taxon>
        <taxon>Eurotiomycetidae</taxon>
        <taxon>Eurotiales</taxon>
        <taxon>Aspergillaceae</taxon>
        <taxon>Aspergillus</taxon>
        <taxon>Aspergillus subgen. Circumdati</taxon>
    </lineage>
</organism>